<dbReference type="RefSeq" id="WP_103915144.1">
    <property type="nucleotide sequence ID" value="NZ_FNUV01000001.1"/>
</dbReference>
<sequence>MNFESLVGHINQVQDVLQAQAAHAVNLSLTARNWLVGYYILEYEQHGEDRAKYGDKLLKSLAQRLNRRGLGERRLYEYRLTYRVYPQLGGVVAEYVLKNGQDVFLRLATAKSEDSTVLIEKLRSSTAISVAPQETWQTPAKSLFYKLSATHLIYLSNLDNDLKRAFYEQETIRGCWTVTELDRQVSSQYYERMGLSKDKKALQKLAVKNAQQLAPNDILHNPVTLEFLGIESQEVYTETKLESYILNHLQAFLLEMGRGFCFEARQKRILIDQDYFKADLIFYHRILKCHVIIDLKIDRFRHEYASQLNLYMNYYKHEVMQADDNPPIGLLLCTDYGVTTVQYATEGLSQNLFVSKYRLQLPSEDDIKQYLLENISEEKFKELKEEKNAE</sequence>
<dbReference type="AlphaFoldDB" id="A0A1H5SE83"/>
<name>A0A1H5SE83_XYLRU</name>
<evidence type="ECO:0000313" key="4">
    <source>
        <dbReference type="Proteomes" id="UP000236735"/>
    </source>
</evidence>
<organism evidence="3 4">
    <name type="scientific">Xylanibacter ruminicola</name>
    <name type="common">Prevotella ruminicola</name>
    <dbReference type="NCBI Taxonomy" id="839"/>
    <lineage>
        <taxon>Bacteria</taxon>
        <taxon>Pseudomonadati</taxon>
        <taxon>Bacteroidota</taxon>
        <taxon>Bacteroidia</taxon>
        <taxon>Bacteroidales</taxon>
        <taxon>Prevotellaceae</taxon>
        <taxon>Xylanibacter</taxon>
    </lineage>
</organism>
<keyword evidence="3" id="KW-0378">Hydrolase</keyword>
<feature type="domain" description="YhcG N-terminal" evidence="2">
    <location>
        <begin position="15"/>
        <end position="87"/>
    </location>
</feature>
<protein>
    <submittedName>
        <fullName evidence="3">Predicted nuclease of restriction endonuclease-like (RecB) superfamily, DUF1016 family</fullName>
    </submittedName>
</protein>
<dbReference type="InterPro" id="IPR009362">
    <property type="entry name" value="YhcG_C"/>
</dbReference>
<proteinExistence type="predicted"/>
<dbReference type="Gene3D" id="3.40.1350.10">
    <property type="match status" value="1"/>
</dbReference>
<dbReference type="GO" id="GO:0004519">
    <property type="term" value="F:endonuclease activity"/>
    <property type="evidence" value="ECO:0007669"/>
    <property type="project" value="UniProtKB-KW"/>
</dbReference>
<feature type="domain" description="YhcG PDDEXK nuclease" evidence="1">
    <location>
        <begin position="217"/>
        <end position="366"/>
    </location>
</feature>
<keyword evidence="3" id="KW-0255">Endonuclease</keyword>
<dbReference type="Proteomes" id="UP000236735">
    <property type="component" value="Unassembled WGS sequence"/>
</dbReference>
<dbReference type="InterPro" id="IPR053148">
    <property type="entry name" value="PD-DEXK-like_domain"/>
</dbReference>
<keyword evidence="3" id="KW-0540">Nuclease</keyword>
<evidence type="ECO:0000259" key="2">
    <source>
        <dbReference type="Pfam" id="PF17761"/>
    </source>
</evidence>
<dbReference type="Pfam" id="PF17761">
    <property type="entry name" value="DUF1016_N"/>
    <property type="match status" value="1"/>
</dbReference>
<dbReference type="EMBL" id="FNUV01000001">
    <property type="protein sequence ID" value="SEF48815.1"/>
    <property type="molecule type" value="Genomic_DNA"/>
</dbReference>
<gene>
    <name evidence="3" type="ORF">SAMN05216354_0641</name>
</gene>
<dbReference type="PANTHER" id="PTHR30547">
    <property type="entry name" value="UNCHARACTERIZED PROTEIN YHCG-RELATED"/>
    <property type="match status" value="1"/>
</dbReference>
<evidence type="ECO:0000259" key="1">
    <source>
        <dbReference type="Pfam" id="PF06250"/>
    </source>
</evidence>
<dbReference type="PANTHER" id="PTHR30547:SF5">
    <property type="entry name" value="NUCLEASE YHCG-RELATED"/>
    <property type="match status" value="1"/>
</dbReference>
<dbReference type="InterPro" id="IPR041527">
    <property type="entry name" value="YhcG_N"/>
</dbReference>
<dbReference type="Pfam" id="PF06250">
    <property type="entry name" value="YhcG_C"/>
    <property type="match status" value="1"/>
</dbReference>
<dbReference type="InterPro" id="IPR011856">
    <property type="entry name" value="tRNA_endonuc-like_dom_sf"/>
</dbReference>
<reference evidence="3 4" key="1">
    <citation type="submission" date="2016-10" db="EMBL/GenBank/DDBJ databases">
        <authorList>
            <person name="de Groot N.N."/>
        </authorList>
    </citation>
    <scope>NUCLEOTIDE SEQUENCE [LARGE SCALE GENOMIC DNA]</scope>
    <source>
        <strain evidence="3 4">AR32</strain>
    </source>
</reference>
<dbReference type="GO" id="GO:0003676">
    <property type="term" value="F:nucleic acid binding"/>
    <property type="evidence" value="ECO:0007669"/>
    <property type="project" value="InterPro"/>
</dbReference>
<evidence type="ECO:0000313" key="3">
    <source>
        <dbReference type="EMBL" id="SEF48815.1"/>
    </source>
</evidence>
<accession>A0A1H5SE83</accession>